<dbReference type="CDD" id="cd00093">
    <property type="entry name" value="HTH_XRE"/>
    <property type="match status" value="1"/>
</dbReference>
<name>A0A5K7X9R5_9BACT</name>
<proteinExistence type="predicted"/>
<keyword evidence="3" id="KW-1185">Reference proteome</keyword>
<evidence type="ECO:0000313" key="3">
    <source>
        <dbReference type="Proteomes" id="UP000326837"/>
    </source>
</evidence>
<dbReference type="Gene3D" id="1.10.260.40">
    <property type="entry name" value="lambda repressor-like DNA-binding domains"/>
    <property type="match status" value="1"/>
</dbReference>
<evidence type="ECO:0000313" key="2">
    <source>
        <dbReference type="EMBL" id="BBO33470.1"/>
    </source>
</evidence>
<feature type="domain" description="HTH cro/C1-type" evidence="1">
    <location>
        <begin position="11"/>
        <end position="65"/>
    </location>
</feature>
<dbReference type="KEGG" id="lpav:PLANPX_3082"/>
<dbReference type="InterPro" id="IPR010982">
    <property type="entry name" value="Lambda_DNA-bd_dom_sf"/>
</dbReference>
<dbReference type="Pfam" id="PF01381">
    <property type="entry name" value="HTH_3"/>
    <property type="match status" value="1"/>
</dbReference>
<dbReference type="PANTHER" id="PTHR38431">
    <property type="entry name" value="BLL2305 PROTEIN"/>
    <property type="match status" value="1"/>
</dbReference>
<dbReference type="SUPFAM" id="SSF47413">
    <property type="entry name" value="lambda repressor-like DNA-binding domains"/>
    <property type="match status" value="1"/>
</dbReference>
<gene>
    <name evidence="2" type="ORF">PLANPX_3082</name>
</gene>
<evidence type="ECO:0000259" key="1">
    <source>
        <dbReference type="PROSITE" id="PS50943"/>
    </source>
</evidence>
<dbReference type="EMBL" id="AP021861">
    <property type="protein sequence ID" value="BBO33470.1"/>
    <property type="molecule type" value="Genomic_DNA"/>
</dbReference>
<dbReference type="SUPFAM" id="SSF53850">
    <property type="entry name" value="Periplasmic binding protein-like II"/>
    <property type="match status" value="1"/>
</dbReference>
<dbReference type="SMART" id="SM00530">
    <property type="entry name" value="HTH_XRE"/>
    <property type="match status" value="1"/>
</dbReference>
<dbReference type="Proteomes" id="UP000326837">
    <property type="component" value="Chromosome"/>
</dbReference>
<dbReference type="Pfam" id="PF12727">
    <property type="entry name" value="PBP_like"/>
    <property type="match status" value="1"/>
</dbReference>
<dbReference type="AlphaFoldDB" id="A0A5K7X9R5"/>
<dbReference type="PANTHER" id="PTHR38431:SF1">
    <property type="entry name" value="BLL2305 PROTEIN"/>
    <property type="match status" value="1"/>
</dbReference>
<dbReference type="InterPro" id="IPR001387">
    <property type="entry name" value="Cro/C1-type_HTH"/>
</dbReference>
<dbReference type="GO" id="GO:0003677">
    <property type="term" value="F:DNA binding"/>
    <property type="evidence" value="ECO:0007669"/>
    <property type="project" value="InterPro"/>
</dbReference>
<organism evidence="2 3">
    <name type="scientific">Lacipirellula parvula</name>
    <dbReference type="NCBI Taxonomy" id="2650471"/>
    <lineage>
        <taxon>Bacteria</taxon>
        <taxon>Pseudomonadati</taxon>
        <taxon>Planctomycetota</taxon>
        <taxon>Planctomycetia</taxon>
        <taxon>Pirellulales</taxon>
        <taxon>Lacipirellulaceae</taxon>
        <taxon>Lacipirellula</taxon>
    </lineage>
</organism>
<reference evidence="3" key="1">
    <citation type="submission" date="2019-10" db="EMBL/GenBank/DDBJ databases">
        <title>Lacipirellula parvula gen. nov., sp. nov., representing a lineage of planctomycetes widespread in freshwater anoxic habitats, and description of the family Lacipirellulaceae.</title>
        <authorList>
            <person name="Dedysh S.N."/>
            <person name="Kulichevskaya I.S."/>
            <person name="Beletsky A.V."/>
            <person name="Rakitin A.L."/>
            <person name="Mardanov A.V."/>
            <person name="Ivanova A.A."/>
            <person name="Saltykova V.X."/>
            <person name="Rijpstra W.I.C."/>
            <person name="Sinninghe Damste J.S."/>
            <person name="Ravin N.V."/>
        </authorList>
    </citation>
    <scope>NUCLEOTIDE SEQUENCE [LARGE SCALE GENOMIC DNA]</scope>
    <source>
        <strain evidence="3">PX69</strain>
    </source>
</reference>
<dbReference type="RefSeq" id="WP_152099227.1">
    <property type="nucleotide sequence ID" value="NZ_AP021861.1"/>
</dbReference>
<dbReference type="InterPro" id="IPR024370">
    <property type="entry name" value="PBP_domain"/>
</dbReference>
<accession>A0A5K7X9R5</accession>
<dbReference type="PROSITE" id="PS50943">
    <property type="entry name" value="HTH_CROC1"/>
    <property type="match status" value="1"/>
</dbReference>
<sequence>MSNSPSLIRRLQQFRAARGWSQQQLADAAGLPRTNISAIEAGRLVPSTVAALRLAAALNCRVEDLFQLEDAAPAALEWAWHGGEPAGRYWLAAVGGRTFRYPSEAAIPFAFPHDGVEGAEELDELRAAPPTLVIACCDPTVSILAHELALRTGVRLLSYFRSSRHALELLKAGRVHLAGVHLGSDASGGNQQAVETVLGAGYRLVHLATWEAGLVTTAERRRPNVAALVNSKVRWVGREVGSGARQCLDDLLEGKQSIRRIASDHRGVAEAVRSGWADAGVTPRVVACESRLEFLPVRTEAYDLCVAEELLEDRRFRALLSVLQSSRYRRLMGDVPGHQATAAGELR</sequence>
<protein>
    <recommendedName>
        <fullName evidence="1">HTH cro/C1-type domain-containing protein</fullName>
    </recommendedName>
</protein>